<evidence type="ECO:0000256" key="3">
    <source>
        <dbReference type="ARBA" id="ARBA00023186"/>
    </source>
</evidence>
<keyword evidence="2" id="KW-0378">Hydrolase</keyword>
<dbReference type="InterPro" id="IPR036627">
    <property type="entry name" value="CobW-likC_sf"/>
</dbReference>
<keyword evidence="1" id="KW-0547">Nucleotide-binding</keyword>
<dbReference type="SUPFAM" id="SSF52540">
    <property type="entry name" value="P-loop containing nucleoside triphosphate hydrolases"/>
    <property type="match status" value="1"/>
</dbReference>
<dbReference type="GO" id="GO:0016787">
    <property type="term" value="F:hydrolase activity"/>
    <property type="evidence" value="ECO:0007669"/>
    <property type="project" value="UniProtKB-KW"/>
</dbReference>
<dbReference type="InterPro" id="IPR027417">
    <property type="entry name" value="P-loop_NTPase"/>
</dbReference>
<dbReference type="SUPFAM" id="SSF90002">
    <property type="entry name" value="Hypothetical protein YjiA, C-terminal domain"/>
    <property type="match status" value="1"/>
</dbReference>
<comment type="catalytic activity">
    <reaction evidence="5">
        <text>GTP + H2O = GDP + phosphate + H(+)</text>
        <dbReference type="Rhea" id="RHEA:19669"/>
        <dbReference type="ChEBI" id="CHEBI:15377"/>
        <dbReference type="ChEBI" id="CHEBI:15378"/>
        <dbReference type="ChEBI" id="CHEBI:37565"/>
        <dbReference type="ChEBI" id="CHEBI:43474"/>
        <dbReference type="ChEBI" id="CHEBI:58189"/>
    </reaction>
    <physiologicalReaction direction="left-to-right" evidence="5">
        <dbReference type="Rhea" id="RHEA:19670"/>
    </physiologicalReaction>
</comment>
<dbReference type="Proteomes" id="UP001190700">
    <property type="component" value="Unassembled WGS sequence"/>
</dbReference>
<dbReference type="PANTHER" id="PTHR13748">
    <property type="entry name" value="COBW-RELATED"/>
    <property type="match status" value="1"/>
</dbReference>
<dbReference type="InterPro" id="IPR015422">
    <property type="entry name" value="PyrdxlP-dep_Trfase_small"/>
</dbReference>
<dbReference type="EMBL" id="LGRX02026634">
    <property type="protein sequence ID" value="KAK3250551.1"/>
    <property type="molecule type" value="Genomic_DNA"/>
</dbReference>
<keyword evidence="8" id="KW-1185">Reference proteome</keyword>
<dbReference type="CDD" id="cd03112">
    <property type="entry name" value="CobW-like"/>
    <property type="match status" value="1"/>
</dbReference>
<dbReference type="GO" id="GO:0000166">
    <property type="term" value="F:nucleotide binding"/>
    <property type="evidence" value="ECO:0007669"/>
    <property type="project" value="UniProtKB-KW"/>
</dbReference>
<dbReference type="Gene3D" id="3.40.50.300">
    <property type="entry name" value="P-loop containing nucleotide triphosphate hydrolases"/>
    <property type="match status" value="1"/>
</dbReference>
<dbReference type="AlphaFoldDB" id="A0AAE0F3C2"/>
<evidence type="ECO:0000256" key="2">
    <source>
        <dbReference type="ARBA" id="ARBA00022801"/>
    </source>
</evidence>
<dbReference type="Gene3D" id="3.90.1150.10">
    <property type="entry name" value="Aspartate Aminotransferase, domain 1"/>
    <property type="match status" value="1"/>
</dbReference>
<keyword evidence="3" id="KW-0143">Chaperone</keyword>
<dbReference type="InterPro" id="IPR003495">
    <property type="entry name" value="CobW/HypB/UreG_nucleotide-bd"/>
</dbReference>
<comment type="similarity">
    <text evidence="4">Belongs to the SIMIBI class G3E GTPase family. ZNG1 subfamily.</text>
</comment>
<evidence type="ECO:0000313" key="8">
    <source>
        <dbReference type="Proteomes" id="UP001190700"/>
    </source>
</evidence>
<dbReference type="Gene3D" id="3.30.1220.10">
    <property type="entry name" value="CobW-like, C-terminal domain"/>
    <property type="match status" value="1"/>
</dbReference>
<proteinExistence type="inferred from homology"/>
<feature type="domain" description="CobW C-terminal" evidence="6">
    <location>
        <begin position="314"/>
        <end position="406"/>
    </location>
</feature>
<reference evidence="7 8" key="1">
    <citation type="journal article" date="2015" name="Genome Biol. Evol.">
        <title>Comparative Genomics of a Bacterivorous Green Alga Reveals Evolutionary Causalities and Consequences of Phago-Mixotrophic Mode of Nutrition.</title>
        <authorList>
            <person name="Burns J.A."/>
            <person name="Paasch A."/>
            <person name="Narechania A."/>
            <person name="Kim E."/>
        </authorList>
    </citation>
    <scope>NUCLEOTIDE SEQUENCE [LARGE SCALE GENOMIC DNA]</scope>
    <source>
        <strain evidence="7 8">PLY_AMNH</strain>
    </source>
</reference>
<sequence>MKYITIYSSKKKGQNRNNTRLQSISNRELDMKQGPLPFTILTGFLGSGKTTVLNHILHNSQGVRVAVLVNEFGSIDIDSQLVNATVRDTFPDSIELANGCVCCTINTDLKFAVQKLTSSRGDIDHIVLETSGVSDPGPIADSLLLPELRSHVWLHSIVTVVDGEAFSPDCYGSTAARNQLAMADLALLNKSDLVEYRELAPLRQQMSAIMVKEGVVLTCKQGRFALEVLFDINPSNVEQPSLGATVSSSEISLSCMECCEHHAGGQCGGRARMAPREIQCGLVDDTAADAQGAAANIDYEPTASERGHLHQDRLQSWSYTSTSPLVLARLQPAMRDLPREGLLRVKGFLWIAGAEDLRLEFQMSGMRRFFFRQHSIPSGCRPKSEIVFIGRGLDDVDLQSMMEACSVASGCSLMSAPPVPHREELDEACWTRRDAFLRHLRSDERFQEHTSQRTGIPGTWVLFRVVGAEVHEIMGNDLTNSLLSMINQRQQVFLTHLEEDGHYLLRYDTADEHCVAEVWSEISWCVEDLLTKVYMTYFCC</sequence>
<name>A0AAE0F3C2_9CHLO</name>
<gene>
    <name evidence="7" type="ORF">CYMTET_40074</name>
</gene>
<dbReference type="PANTHER" id="PTHR13748:SF59">
    <property type="entry name" value="COBW C-TERMINAL DOMAIN-CONTAINING PROTEIN"/>
    <property type="match status" value="1"/>
</dbReference>
<accession>A0AAE0F3C2</accession>
<dbReference type="SMART" id="SM00833">
    <property type="entry name" value="CobW_C"/>
    <property type="match status" value="1"/>
</dbReference>
<organism evidence="7 8">
    <name type="scientific">Cymbomonas tetramitiformis</name>
    <dbReference type="NCBI Taxonomy" id="36881"/>
    <lineage>
        <taxon>Eukaryota</taxon>
        <taxon>Viridiplantae</taxon>
        <taxon>Chlorophyta</taxon>
        <taxon>Pyramimonadophyceae</taxon>
        <taxon>Pyramimonadales</taxon>
        <taxon>Pyramimonadaceae</taxon>
        <taxon>Cymbomonas</taxon>
    </lineage>
</organism>
<comment type="caution">
    <text evidence="7">The sequence shown here is derived from an EMBL/GenBank/DDBJ whole genome shotgun (WGS) entry which is preliminary data.</text>
</comment>
<evidence type="ECO:0000313" key="7">
    <source>
        <dbReference type="EMBL" id="KAK3250551.1"/>
    </source>
</evidence>
<evidence type="ECO:0000256" key="5">
    <source>
        <dbReference type="ARBA" id="ARBA00049117"/>
    </source>
</evidence>
<dbReference type="Pfam" id="PF07683">
    <property type="entry name" value="CobW_C"/>
    <property type="match status" value="1"/>
</dbReference>
<protein>
    <recommendedName>
        <fullName evidence="6">CobW C-terminal domain-containing protein</fullName>
    </recommendedName>
</protein>
<dbReference type="InterPro" id="IPR011629">
    <property type="entry name" value="CobW-like_C"/>
</dbReference>
<dbReference type="InterPro" id="IPR051316">
    <property type="entry name" value="Zinc-reg_GTPase_activator"/>
</dbReference>
<evidence type="ECO:0000256" key="1">
    <source>
        <dbReference type="ARBA" id="ARBA00022741"/>
    </source>
</evidence>
<evidence type="ECO:0000259" key="6">
    <source>
        <dbReference type="SMART" id="SM00833"/>
    </source>
</evidence>
<evidence type="ECO:0000256" key="4">
    <source>
        <dbReference type="ARBA" id="ARBA00034320"/>
    </source>
</evidence>
<dbReference type="Pfam" id="PF02492">
    <property type="entry name" value="cobW"/>
    <property type="match status" value="1"/>
</dbReference>